<dbReference type="STRING" id="452589.G9NHZ2"/>
<feature type="domain" description="C2H2-type" evidence="9">
    <location>
        <begin position="5"/>
        <end position="32"/>
    </location>
</feature>
<dbReference type="Pfam" id="PF00096">
    <property type="entry name" value="zf-C2H2"/>
    <property type="match status" value="1"/>
</dbReference>
<dbReference type="PROSITE" id="PS50157">
    <property type="entry name" value="ZINC_FINGER_C2H2_2"/>
    <property type="match status" value="2"/>
</dbReference>
<dbReference type="SMART" id="SM00355">
    <property type="entry name" value="ZnF_C2H2"/>
    <property type="match status" value="2"/>
</dbReference>
<feature type="compositionally biased region" description="Basic and acidic residues" evidence="8">
    <location>
        <begin position="54"/>
        <end position="66"/>
    </location>
</feature>
<dbReference type="eggNOG" id="KOG1721">
    <property type="taxonomic scope" value="Eukaryota"/>
</dbReference>
<name>G9NHZ2_HYPAI</name>
<dbReference type="GO" id="GO:0000981">
    <property type="term" value="F:DNA-binding transcription factor activity, RNA polymerase II-specific"/>
    <property type="evidence" value="ECO:0007669"/>
    <property type="project" value="InterPro"/>
</dbReference>
<evidence type="ECO:0000256" key="1">
    <source>
        <dbReference type="ARBA" id="ARBA00004123"/>
    </source>
</evidence>
<protein>
    <recommendedName>
        <fullName evidence="9">C2H2-type domain-containing protein</fullName>
    </recommendedName>
</protein>
<evidence type="ECO:0000256" key="5">
    <source>
        <dbReference type="ARBA" id="ARBA00022833"/>
    </source>
</evidence>
<organism evidence="10 11">
    <name type="scientific">Hypocrea atroviridis (strain ATCC 20476 / IMI 206040)</name>
    <name type="common">Trichoderma atroviride</name>
    <dbReference type="NCBI Taxonomy" id="452589"/>
    <lineage>
        <taxon>Eukaryota</taxon>
        <taxon>Fungi</taxon>
        <taxon>Dikarya</taxon>
        <taxon>Ascomycota</taxon>
        <taxon>Pezizomycotina</taxon>
        <taxon>Sordariomycetes</taxon>
        <taxon>Hypocreomycetidae</taxon>
        <taxon>Hypocreales</taxon>
        <taxon>Hypocreaceae</taxon>
        <taxon>Trichoderma</taxon>
    </lineage>
</organism>
<feature type="region of interest" description="Disordered" evidence="8">
    <location>
        <begin position="54"/>
        <end position="110"/>
    </location>
</feature>
<dbReference type="FunFam" id="3.30.160.60:FF:000100">
    <property type="entry name" value="Zinc finger 45-like"/>
    <property type="match status" value="1"/>
</dbReference>
<dbReference type="OMA" id="QSILWCC"/>
<reference evidence="10 11" key="1">
    <citation type="journal article" date="2011" name="Genome Biol.">
        <title>Comparative genome sequence analysis underscores mycoparasitism as the ancestral life style of Trichoderma.</title>
        <authorList>
            <person name="Kubicek C.P."/>
            <person name="Herrera-Estrella A."/>
            <person name="Seidl-Seiboth V."/>
            <person name="Martinez D.A."/>
            <person name="Druzhinina I.S."/>
            <person name="Thon M."/>
            <person name="Zeilinger S."/>
            <person name="Casas-Flores S."/>
            <person name="Horwitz B.A."/>
            <person name="Mukherjee P.K."/>
            <person name="Mukherjee M."/>
            <person name="Kredics L."/>
            <person name="Alcaraz L.D."/>
            <person name="Aerts A."/>
            <person name="Antal Z."/>
            <person name="Atanasova L."/>
            <person name="Cervantes-Badillo M.G."/>
            <person name="Challacombe J."/>
            <person name="Chertkov O."/>
            <person name="McCluskey K."/>
            <person name="Coulpier F."/>
            <person name="Deshpande N."/>
            <person name="von Doehren H."/>
            <person name="Ebbole D.J."/>
            <person name="Esquivel-Naranjo E.U."/>
            <person name="Fekete E."/>
            <person name="Flipphi M."/>
            <person name="Glaser F."/>
            <person name="Gomez-Rodriguez E.Y."/>
            <person name="Gruber S."/>
            <person name="Han C."/>
            <person name="Henrissat B."/>
            <person name="Hermosa R."/>
            <person name="Hernandez-Onate M."/>
            <person name="Karaffa L."/>
            <person name="Kosti I."/>
            <person name="Le Crom S."/>
            <person name="Lindquist E."/>
            <person name="Lucas S."/>
            <person name="Luebeck M."/>
            <person name="Luebeck P.S."/>
            <person name="Margeot A."/>
            <person name="Metz B."/>
            <person name="Misra M."/>
            <person name="Nevalainen H."/>
            <person name="Omann M."/>
            <person name="Packer N."/>
            <person name="Perrone G."/>
            <person name="Uresti-Rivera E.E."/>
            <person name="Salamov A."/>
            <person name="Schmoll M."/>
            <person name="Seiboth B."/>
            <person name="Shapiro H."/>
            <person name="Sukno S."/>
            <person name="Tamayo-Ramos J.A."/>
            <person name="Tisch D."/>
            <person name="Wiest A."/>
            <person name="Wilkinson H.H."/>
            <person name="Zhang M."/>
            <person name="Coutinho P.M."/>
            <person name="Kenerley C.M."/>
            <person name="Monte E."/>
            <person name="Baker S.E."/>
            <person name="Grigoriev I.V."/>
        </authorList>
    </citation>
    <scope>NUCLEOTIDE SEQUENCE [LARGE SCALE GENOMIC DNA]</scope>
    <source>
        <strain evidence="11">ATCC 20476 / IMI 206040</strain>
    </source>
</reference>
<evidence type="ECO:0000259" key="9">
    <source>
        <dbReference type="PROSITE" id="PS50157"/>
    </source>
</evidence>
<dbReference type="PANTHER" id="PTHR40626:SF10">
    <property type="entry name" value="C2H2-TYPE DOMAIN-CONTAINING PROTEIN"/>
    <property type="match status" value="1"/>
</dbReference>
<dbReference type="Gene3D" id="3.30.160.60">
    <property type="entry name" value="Classic Zinc Finger"/>
    <property type="match status" value="2"/>
</dbReference>
<keyword evidence="3" id="KW-0677">Repeat</keyword>
<dbReference type="OrthoDB" id="654211at2759"/>
<dbReference type="EMBL" id="ABDG02000016">
    <property type="protein sequence ID" value="EHK49411.1"/>
    <property type="molecule type" value="Genomic_DNA"/>
</dbReference>
<keyword evidence="6" id="KW-0539">Nucleus</keyword>
<dbReference type="SUPFAM" id="SSF57667">
    <property type="entry name" value="beta-beta-alpha zinc fingers"/>
    <property type="match status" value="1"/>
</dbReference>
<dbReference type="InterPro" id="IPR013087">
    <property type="entry name" value="Znf_C2H2_type"/>
</dbReference>
<keyword evidence="11" id="KW-1185">Reference proteome</keyword>
<keyword evidence="2" id="KW-0479">Metal-binding</keyword>
<dbReference type="InterPro" id="IPR036236">
    <property type="entry name" value="Znf_C2H2_sf"/>
</dbReference>
<keyword evidence="4 7" id="KW-0863">Zinc-finger</keyword>
<evidence type="ECO:0000313" key="10">
    <source>
        <dbReference type="EMBL" id="EHK49411.1"/>
    </source>
</evidence>
<dbReference type="InterPro" id="IPR051059">
    <property type="entry name" value="VerF-like"/>
</dbReference>
<dbReference type="GO" id="GO:0005634">
    <property type="term" value="C:nucleus"/>
    <property type="evidence" value="ECO:0007669"/>
    <property type="project" value="UniProtKB-SubCell"/>
</dbReference>
<evidence type="ECO:0000256" key="6">
    <source>
        <dbReference type="ARBA" id="ARBA00023242"/>
    </source>
</evidence>
<dbReference type="GO" id="GO:0000978">
    <property type="term" value="F:RNA polymerase II cis-regulatory region sequence-specific DNA binding"/>
    <property type="evidence" value="ECO:0007669"/>
    <property type="project" value="InterPro"/>
</dbReference>
<dbReference type="GO" id="GO:0006351">
    <property type="term" value="P:DNA-templated transcription"/>
    <property type="evidence" value="ECO:0007669"/>
    <property type="project" value="InterPro"/>
</dbReference>
<evidence type="ECO:0000313" key="11">
    <source>
        <dbReference type="Proteomes" id="UP000005426"/>
    </source>
</evidence>
<comment type="caution">
    <text evidence="10">The sequence shown here is derived from an EMBL/GenBank/DDBJ whole genome shotgun (WGS) entry which is preliminary data.</text>
</comment>
<proteinExistence type="predicted"/>
<evidence type="ECO:0000256" key="2">
    <source>
        <dbReference type="ARBA" id="ARBA00022723"/>
    </source>
</evidence>
<dbReference type="PROSITE" id="PS00028">
    <property type="entry name" value="ZINC_FINGER_C2H2_1"/>
    <property type="match status" value="1"/>
</dbReference>
<gene>
    <name evidence="10" type="ORF">TRIATDRAFT_212766</name>
</gene>
<dbReference type="GO" id="GO:0000785">
    <property type="term" value="C:chromatin"/>
    <property type="evidence" value="ECO:0007669"/>
    <property type="project" value="TreeGrafter"/>
</dbReference>
<dbReference type="AlphaFoldDB" id="G9NHZ2"/>
<evidence type="ECO:0000256" key="3">
    <source>
        <dbReference type="ARBA" id="ARBA00022737"/>
    </source>
</evidence>
<keyword evidence="5" id="KW-0862">Zinc</keyword>
<dbReference type="InterPro" id="IPR007219">
    <property type="entry name" value="XnlR_reg_dom"/>
</dbReference>
<dbReference type="CDD" id="cd12148">
    <property type="entry name" value="fungal_TF_MHR"/>
    <property type="match status" value="1"/>
</dbReference>
<dbReference type="Proteomes" id="UP000005426">
    <property type="component" value="Unassembled WGS sequence"/>
</dbReference>
<feature type="domain" description="C2H2-type" evidence="9">
    <location>
        <begin position="33"/>
        <end position="60"/>
    </location>
</feature>
<evidence type="ECO:0000256" key="8">
    <source>
        <dbReference type="SAM" id="MobiDB-lite"/>
    </source>
</evidence>
<dbReference type="GO" id="GO:0008270">
    <property type="term" value="F:zinc ion binding"/>
    <property type="evidence" value="ECO:0007669"/>
    <property type="project" value="UniProtKB-KW"/>
</dbReference>
<evidence type="ECO:0000256" key="4">
    <source>
        <dbReference type="ARBA" id="ARBA00022771"/>
    </source>
</evidence>
<sequence length="742" mass="82819">MPNPHACPYCGRNFKRPEHLRRHCRTHTKEKPFVCSCGAAFTRTDLLRRHEKIAHLSPREANDTHRGGSSATLPGVAPSRTSQEDDEVSELIAPSTDAMGASEGKMPRLPDSEECVEANLIVAVFQGPTFTDSMTNFETFMGGLGLPLDFINSPFSLNMDSDLTTGAEVQSLEPGTFGNDSQSTAGPLPFSRDLHPHDIVQAQKTSIPRQSNSFKMASLEMTVDDLKILEEGLRPFQSLLDDFTLPSLRTLIRHIDVWRTSLASHFPVIHFPTFQVGHCIPELILAMAALGAVGTMEENLSKKLYRAARSIALQRLKVNNLYSEVCAHCATIPFSDAINRILNMQSTQTLVFLLVYSSWARDASIVVEGFELHSPLVQCMRASGFVERESPTEQSWIEWSSYEAERRTKYLAFCFLNIHTLIYNRPPSLLAREIQLCLPCPTKMWETTNELEWAASRHTNMCNPIGFQDAFESLVTPEAAKRENLYCAFSNLILLHGVVQRIYLLRQISFGPSLSDREIGQIHSALSKWVKIWQRASGRDLHPSSEHGPIPFTSIAFLTVAYVRTHLDTGPSMRLATRNPITVAKALFSIAPPRRHSNLTSALLYTVHALSLPVAFGIDHVAKSQSILWCCQHAACALESAVFLSKWLEDIATCQMTNALEPYEHHIIASVESVIKEALASGDWGDTDTSSWCQGPRQMSIAVLKIWSKVFSEESSWAITVHVGECLIEYAKLYENSIQYIA</sequence>
<dbReference type="PANTHER" id="PTHR40626">
    <property type="entry name" value="MIP31509P"/>
    <property type="match status" value="1"/>
</dbReference>
<comment type="subcellular location">
    <subcellularLocation>
        <location evidence="1">Nucleus</location>
    </subcellularLocation>
</comment>
<accession>G9NHZ2</accession>
<evidence type="ECO:0000256" key="7">
    <source>
        <dbReference type="PROSITE-ProRule" id="PRU00042"/>
    </source>
</evidence>
<dbReference type="HOGENOM" id="CLU_007784_2_0_1"/>
<dbReference type="Pfam" id="PF04082">
    <property type="entry name" value="Fungal_trans"/>
    <property type="match status" value="1"/>
</dbReference>